<dbReference type="AlphaFoldDB" id="A0A806LDM5"/>
<dbReference type="PROSITE" id="PS50937">
    <property type="entry name" value="HTH_MERR_2"/>
    <property type="match status" value="1"/>
</dbReference>
<dbReference type="Pfam" id="PF13411">
    <property type="entry name" value="MerR_1"/>
    <property type="match status" value="1"/>
</dbReference>
<dbReference type="RefSeq" id="WP_025375969.1">
    <property type="nucleotide sequence ID" value="NZ_CP007122.1"/>
</dbReference>
<dbReference type="SUPFAM" id="SSF46955">
    <property type="entry name" value="Putative DNA-binding domain"/>
    <property type="match status" value="1"/>
</dbReference>
<evidence type="ECO:0000313" key="7">
    <source>
        <dbReference type="Proteomes" id="UP000019441"/>
    </source>
</evidence>
<evidence type="ECO:0000256" key="4">
    <source>
        <dbReference type="ARBA" id="ARBA00023163"/>
    </source>
</evidence>
<keyword evidence="4" id="KW-0804">Transcription</keyword>
<proteinExistence type="predicted"/>
<keyword evidence="1" id="KW-0678">Repressor</keyword>
<protein>
    <submittedName>
        <fullName evidence="6">Multidrug transporter</fullName>
    </submittedName>
</protein>
<organism evidence="6 7">
    <name type="scientific">Lacticaseibacillus paracasei N1115</name>
    <dbReference type="NCBI Taxonomy" id="1446494"/>
    <lineage>
        <taxon>Bacteria</taxon>
        <taxon>Bacillati</taxon>
        <taxon>Bacillota</taxon>
        <taxon>Bacilli</taxon>
        <taxon>Lactobacillales</taxon>
        <taxon>Lactobacillaceae</taxon>
        <taxon>Lacticaseibacillus</taxon>
    </lineage>
</organism>
<dbReference type="InterPro" id="IPR000551">
    <property type="entry name" value="MerR-type_HTH_dom"/>
</dbReference>
<dbReference type="PANTHER" id="PTHR30204:SF69">
    <property type="entry name" value="MERR-FAMILY TRANSCRIPTIONAL REGULATOR"/>
    <property type="match status" value="1"/>
</dbReference>
<dbReference type="Gene3D" id="1.10.1660.10">
    <property type="match status" value="1"/>
</dbReference>
<feature type="domain" description="HTH merR-type" evidence="5">
    <location>
        <begin position="4"/>
        <end position="73"/>
    </location>
</feature>
<keyword evidence="3" id="KW-0238">DNA-binding</keyword>
<dbReference type="GO" id="GO:0003677">
    <property type="term" value="F:DNA binding"/>
    <property type="evidence" value="ECO:0007669"/>
    <property type="project" value="UniProtKB-KW"/>
</dbReference>
<dbReference type="PANTHER" id="PTHR30204">
    <property type="entry name" value="REDOX-CYCLING DRUG-SENSING TRANSCRIPTIONAL ACTIVATOR SOXR"/>
    <property type="match status" value="1"/>
</dbReference>
<dbReference type="EMBL" id="CP007122">
    <property type="protein sequence ID" value="AHJ31969.1"/>
    <property type="molecule type" value="Genomic_DNA"/>
</dbReference>
<keyword evidence="2" id="KW-0805">Transcription regulation</keyword>
<dbReference type="InterPro" id="IPR009061">
    <property type="entry name" value="DNA-bd_dom_put_sf"/>
</dbReference>
<sequence length="303" mass="34541">MNKNITIGAFAKLCDTTKATLRWYRQFGLFEPAVIGSNGYTYYSVEQVFEFKMIKTLQNIGFSLDQIKTFKSQPKLACTNSFLEEQISQLDQRMSELQKQRDFLIGLQNTERLILSDWGNTPTKGDWQIKRLEEESYLVMNAPVVNPIVYKQHLTTFQKLCGELGLGIDAPIAMFFEEQSLLHRQFSEGFCLATKVTTSSDIQEKLLMREDTLIEKPRLVVRAAGEYLVYLTAFPLEPQTQDTEENDIVMNLMIAGQNAAFTLALREGFSSKMGLLQVPLVALAQEDGRTYLFSELSFFKLQG</sequence>
<reference evidence="6 7" key="1">
    <citation type="journal article" date="2014" name="Genome Announc.">
        <title>Whole Genome Sequence of the Probiotic Strain Lactobacillus paracasei N1115, Isolated from Traditional Chinese Fermented Milk.</title>
        <authorList>
            <person name="Wang S."/>
            <person name="Zhu H."/>
            <person name="He F."/>
            <person name="Luo Y."/>
            <person name="Kang Z."/>
            <person name="Lu C."/>
            <person name="Feng L."/>
            <person name="Lu X."/>
            <person name="Xue Y."/>
            <person name="Wang H."/>
        </authorList>
    </citation>
    <scope>NUCLEOTIDE SEQUENCE [LARGE SCALE GENOMIC DNA]</scope>
    <source>
        <strain evidence="6 7">N1115</strain>
    </source>
</reference>
<name>A0A806LDM5_LACPA</name>
<gene>
    <name evidence="6" type="ORF">AF91_01740</name>
</gene>
<dbReference type="KEGG" id="lpq:AF91_01740"/>
<dbReference type="SMART" id="SM00422">
    <property type="entry name" value="HTH_MERR"/>
    <property type="match status" value="1"/>
</dbReference>
<evidence type="ECO:0000313" key="6">
    <source>
        <dbReference type="EMBL" id="AHJ31969.1"/>
    </source>
</evidence>
<dbReference type="Proteomes" id="UP000019441">
    <property type="component" value="Chromosome"/>
</dbReference>
<evidence type="ECO:0000256" key="3">
    <source>
        <dbReference type="ARBA" id="ARBA00023125"/>
    </source>
</evidence>
<dbReference type="InterPro" id="IPR047057">
    <property type="entry name" value="MerR_fam"/>
</dbReference>
<evidence type="ECO:0000259" key="5">
    <source>
        <dbReference type="PROSITE" id="PS50937"/>
    </source>
</evidence>
<evidence type="ECO:0000256" key="2">
    <source>
        <dbReference type="ARBA" id="ARBA00023015"/>
    </source>
</evidence>
<evidence type="ECO:0000256" key="1">
    <source>
        <dbReference type="ARBA" id="ARBA00022491"/>
    </source>
</evidence>
<accession>A0A806LDM5</accession>
<dbReference type="GO" id="GO:0003700">
    <property type="term" value="F:DNA-binding transcription factor activity"/>
    <property type="evidence" value="ECO:0007669"/>
    <property type="project" value="InterPro"/>
</dbReference>